<feature type="compositionally biased region" description="Low complexity" evidence="2">
    <location>
        <begin position="84"/>
        <end position="93"/>
    </location>
</feature>
<name>A0A6J0I8C2_9PASS</name>
<evidence type="ECO:0000256" key="1">
    <source>
        <dbReference type="SAM" id="Coils"/>
    </source>
</evidence>
<dbReference type="CTD" id="374618"/>
<evidence type="ECO:0000313" key="3">
    <source>
        <dbReference type="Proteomes" id="UP000504624"/>
    </source>
</evidence>
<dbReference type="PANTHER" id="PTHR23313">
    <property type="entry name" value="TSEC1-RELATED"/>
    <property type="match status" value="1"/>
</dbReference>
<dbReference type="Proteomes" id="UP000504624">
    <property type="component" value="Unplaced"/>
</dbReference>
<feature type="compositionally biased region" description="Low complexity" evidence="2">
    <location>
        <begin position="35"/>
        <end position="44"/>
    </location>
</feature>
<accession>A0A6J0I8C2</accession>
<feature type="region of interest" description="Disordered" evidence="2">
    <location>
        <begin position="148"/>
        <end position="225"/>
    </location>
</feature>
<feature type="compositionally biased region" description="Basic residues" evidence="2">
    <location>
        <begin position="188"/>
        <end position="198"/>
    </location>
</feature>
<reference evidence="4" key="1">
    <citation type="submission" date="2025-08" db="UniProtKB">
        <authorList>
            <consortium name="RefSeq"/>
        </authorList>
    </citation>
    <scope>IDENTIFICATION</scope>
</reference>
<sequence>MGTRAALPALGLCRSARVSRLPPPPGGHHGRNPSRRYAAGWRARPAARRMAARPPPPPRRVARRSPRPAAAAAAPGPARPAAPRPAAAVPARPRTGEWVRRAAGAPPPSAGPGALSGAWLAKEEQYKRLNAELEAKTEKLVRQAEELMKGQQKILSRPVSVQSKSPEDDRQRDPLFHSSPEVSSPTHSHAKVGSKKKCAAAPTDQNRQYSGSKGKRTTSSSKIRNVEVQSADGVAVLEDCIGFSLTKAISKVEEKLKKGVLPDCPDDDIIPSVGNEMGAEAQIRFLKAKLRVTQEDLASVVFECKKKDDQNQNLETRLKDTEEENTRLQRTISVQQSQTEKYKMLSQEANKKSEGLQQEVIALEKELENLKRVQKQATASQSATEVRLNRALEEVERYKVELNKLKQSNKDVANQELKTIEELKTENKKLQKQKGELITGFKKQLKLIDILKRQKMHIEAAKMLSFTEEEFMKALEWGSY</sequence>
<keyword evidence="1" id="KW-0175">Coiled coil</keyword>
<evidence type="ECO:0000256" key="2">
    <source>
        <dbReference type="SAM" id="MobiDB-lite"/>
    </source>
</evidence>
<feature type="region of interest" description="Disordered" evidence="2">
    <location>
        <begin position="1"/>
        <end position="116"/>
    </location>
</feature>
<dbReference type="GeneID" id="108503485"/>
<dbReference type="PANTHER" id="PTHR23313:SF0">
    <property type="entry name" value="TESTIS-EXPRESSED PROTEIN 9"/>
    <property type="match status" value="1"/>
</dbReference>
<organism evidence="3 4">
    <name type="scientific">Lepidothrix coronata</name>
    <name type="common">blue-crowned manakin</name>
    <dbReference type="NCBI Taxonomy" id="321398"/>
    <lineage>
        <taxon>Eukaryota</taxon>
        <taxon>Metazoa</taxon>
        <taxon>Chordata</taxon>
        <taxon>Craniata</taxon>
        <taxon>Vertebrata</taxon>
        <taxon>Euteleostomi</taxon>
        <taxon>Archelosauria</taxon>
        <taxon>Archosauria</taxon>
        <taxon>Dinosauria</taxon>
        <taxon>Saurischia</taxon>
        <taxon>Theropoda</taxon>
        <taxon>Coelurosauria</taxon>
        <taxon>Aves</taxon>
        <taxon>Neognathae</taxon>
        <taxon>Neoaves</taxon>
        <taxon>Telluraves</taxon>
        <taxon>Australaves</taxon>
        <taxon>Passeriformes</taxon>
        <taxon>Pipridae</taxon>
        <taxon>Lepidothrix</taxon>
    </lineage>
</organism>
<feature type="coiled-coil region" evidence="1">
    <location>
        <begin position="304"/>
        <end position="440"/>
    </location>
</feature>
<protein>
    <submittedName>
        <fullName evidence="4">Testis-expressed sequence 9 protein</fullName>
    </submittedName>
</protein>
<dbReference type="AlphaFoldDB" id="A0A6J0I8C2"/>
<keyword evidence="3" id="KW-1185">Reference proteome</keyword>
<feature type="compositionally biased region" description="Low complexity" evidence="2">
    <location>
        <begin position="67"/>
        <end position="76"/>
    </location>
</feature>
<feature type="compositionally biased region" description="Basic and acidic residues" evidence="2">
    <location>
        <begin position="165"/>
        <end position="175"/>
    </location>
</feature>
<evidence type="ECO:0000313" key="4">
    <source>
        <dbReference type="RefSeq" id="XP_017682940.1"/>
    </source>
</evidence>
<dbReference type="RefSeq" id="XP_017682940.1">
    <property type="nucleotide sequence ID" value="XM_017827451.1"/>
</dbReference>
<dbReference type="OrthoDB" id="269872at2759"/>
<proteinExistence type="predicted"/>
<gene>
    <name evidence="4" type="primary">TEX9</name>
</gene>